<comment type="caution">
    <text evidence="1">The sequence shown here is derived from an EMBL/GenBank/DDBJ whole genome shotgun (WGS) entry which is preliminary data.</text>
</comment>
<protein>
    <submittedName>
        <fullName evidence="1">Uncharacterized protein</fullName>
    </submittedName>
</protein>
<dbReference type="EMBL" id="JAIWYP010000003">
    <property type="protein sequence ID" value="KAH3845050.1"/>
    <property type="molecule type" value="Genomic_DNA"/>
</dbReference>
<sequence length="56" mass="6362">MPSTASGTMFMPATILTGYFIKERHPRKTKVQHMTILQELPKVCYPLKKSKHSSGK</sequence>
<evidence type="ECO:0000313" key="1">
    <source>
        <dbReference type="EMBL" id="KAH3845050.1"/>
    </source>
</evidence>
<dbReference type="AlphaFoldDB" id="A0A9D4KSK5"/>
<proteinExistence type="predicted"/>
<name>A0A9D4KSK5_DREPO</name>
<organism evidence="1 2">
    <name type="scientific">Dreissena polymorpha</name>
    <name type="common">Zebra mussel</name>
    <name type="synonym">Mytilus polymorpha</name>
    <dbReference type="NCBI Taxonomy" id="45954"/>
    <lineage>
        <taxon>Eukaryota</taxon>
        <taxon>Metazoa</taxon>
        <taxon>Spiralia</taxon>
        <taxon>Lophotrochozoa</taxon>
        <taxon>Mollusca</taxon>
        <taxon>Bivalvia</taxon>
        <taxon>Autobranchia</taxon>
        <taxon>Heteroconchia</taxon>
        <taxon>Euheterodonta</taxon>
        <taxon>Imparidentia</taxon>
        <taxon>Neoheterodontei</taxon>
        <taxon>Myida</taxon>
        <taxon>Dreissenoidea</taxon>
        <taxon>Dreissenidae</taxon>
        <taxon>Dreissena</taxon>
    </lineage>
</organism>
<reference evidence="1" key="1">
    <citation type="journal article" date="2019" name="bioRxiv">
        <title>The Genome of the Zebra Mussel, Dreissena polymorpha: A Resource for Invasive Species Research.</title>
        <authorList>
            <person name="McCartney M.A."/>
            <person name="Auch B."/>
            <person name="Kono T."/>
            <person name="Mallez S."/>
            <person name="Zhang Y."/>
            <person name="Obille A."/>
            <person name="Becker A."/>
            <person name="Abrahante J.E."/>
            <person name="Garbe J."/>
            <person name="Badalamenti J.P."/>
            <person name="Herman A."/>
            <person name="Mangelson H."/>
            <person name="Liachko I."/>
            <person name="Sullivan S."/>
            <person name="Sone E.D."/>
            <person name="Koren S."/>
            <person name="Silverstein K.A.T."/>
            <person name="Beckman K.B."/>
            <person name="Gohl D.M."/>
        </authorList>
    </citation>
    <scope>NUCLEOTIDE SEQUENCE</scope>
    <source>
        <strain evidence="1">Duluth1</strain>
        <tissue evidence="1">Whole animal</tissue>
    </source>
</reference>
<keyword evidence="2" id="KW-1185">Reference proteome</keyword>
<gene>
    <name evidence="1" type="ORF">DPMN_087319</name>
</gene>
<accession>A0A9D4KSK5</accession>
<dbReference type="Proteomes" id="UP000828390">
    <property type="component" value="Unassembled WGS sequence"/>
</dbReference>
<evidence type="ECO:0000313" key="2">
    <source>
        <dbReference type="Proteomes" id="UP000828390"/>
    </source>
</evidence>
<reference evidence="1" key="2">
    <citation type="submission" date="2020-11" db="EMBL/GenBank/DDBJ databases">
        <authorList>
            <person name="McCartney M.A."/>
            <person name="Auch B."/>
            <person name="Kono T."/>
            <person name="Mallez S."/>
            <person name="Becker A."/>
            <person name="Gohl D.M."/>
            <person name="Silverstein K.A.T."/>
            <person name="Koren S."/>
            <person name="Bechman K.B."/>
            <person name="Herman A."/>
            <person name="Abrahante J.E."/>
            <person name="Garbe J."/>
        </authorList>
    </citation>
    <scope>NUCLEOTIDE SEQUENCE</scope>
    <source>
        <strain evidence="1">Duluth1</strain>
        <tissue evidence="1">Whole animal</tissue>
    </source>
</reference>